<evidence type="ECO:0000313" key="10">
    <source>
        <dbReference type="EMBL" id="MCQ8240421.1"/>
    </source>
</evidence>
<evidence type="ECO:0000313" key="11">
    <source>
        <dbReference type="Proteomes" id="UP001524547"/>
    </source>
</evidence>
<comment type="subcellular location">
    <subcellularLocation>
        <location evidence="7">Cytoplasm</location>
    </subcellularLocation>
</comment>
<evidence type="ECO:0000256" key="5">
    <source>
        <dbReference type="ARBA" id="ARBA00023315"/>
    </source>
</evidence>
<feature type="compositionally biased region" description="Low complexity" evidence="8">
    <location>
        <begin position="43"/>
        <end position="53"/>
    </location>
</feature>
<keyword evidence="1 7" id="KW-0808">Transferase</keyword>
<dbReference type="PRINTS" id="PR00789">
    <property type="entry name" value="OSIALOPTASE"/>
</dbReference>
<feature type="binding site" evidence="7">
    <location>
        <position position="245"/>
    </location>
    <ligand>
        <name>substrate</name>
    </ligand>
</feature>
<gene>
    <name evidence="7 10" type="primary">tsaD</name>
    <name evidence="10" type="ORF">NFI88_06130</name>
</gene>
<feature type="binding site" evidence="7">
    <location>
        <position position="241"/>
    </location>
    <ligand>
        <name>substrate</name>
    </ligand>
</feature>
<dbReference type="InterPro" id="IPR017861">
    <property type="entry name" value="KAE1/TsaD"/>
</dbReference>
<feature type="region of interest" description="Disordered" evidence="8">
    <location>
        <begin position="389"/>
        <end position="421"/>
    </location>
</feature>
<comment type="cofactor">
    <cofactor evidence="7">
        <name>Fe(2+)</name>
        <dbReference type="ChEBI" id="CHEBI:29033"/>
    </cofactor>
    <text evidence="7">Binds 1 Fe(2+) ion per subunit.</text>
</comment>
<proteinExistence type="inferred from homology"/>
<feature type="compositionally biased region" description="Basic residues" evidence="8">
    <location>
        <begin position="1"/>
        <end position="10"/>
    </location>
</feature>
<dbReference type="Proteomes" id="UP001524547">
    <property type="component" value="Unassembled WGS sequence"/>
</dbReference>
<dbReference type="EC" id="2.3.1.234" evidence="7"/>
<keyword evidence="11" id="KW-1185">Reference proteome</keyword>
<evidence type="ECO:0000256" key="8">
    <source>
        <dbReference type="SAM" id="MobiDB-lite"/>
    </source>
</evidence>
<feature type="region of interest" description="Disordered" evidence="8">
    <location>
        <begin position="1"/>
        <end position="64"/>
    </location>
</feature>
<dbReference type="SUPFAM" id="SSF53067">
    <property type="entry name" value="Actin-like ATPase domain"/>
    <property type="match status" value="2"/>
</dbReference>
<dbReference type="GO" id="GO:0061711">
    <property type="term" value="F:tRNA N(6)-L-threonylcarbamoyladenine synthase activity"/>
    <property type="evidence" value="ECO:0007669"/>
    <property type="project" value="UniProtKB-EC"/>
</dbReference>
<comment type="caution">
    <text evidence="10">The sequence shown here is derived from an EMBL/GenBank/DDBJ whole genome shotgun (WGS) entry which is preliminary data.</text>
</comment>
<keyword evidence="4 7" id="KW-0408">Iron</keyword>
<feature type="domain" description="Gcp-like" evidence="9">
    <location>
        <begin position="82"/>
        <end position="376"/>
    </location>
</feature>
<organism evidence="10 11">
    <name type="scientific">Rhizosaccharibacter radicis</name>
    <dbReference type="NCBI Taxonomy" id="2782605"/>
    <lineage>
        <taxon>Bacteria</taxon>
        <taxon>Pseudomonadati</taxon>
        <taxon>Pseudomonadota</taxon>
        <taxon>Alphaproteobacteria</taxon>
        <taxon>Acetobacterales</taxon>
        <taxon>Acetobacteraceae</taxon>
        <taxon>Rhizosaccharibacter</taxon>
    </lineage>
</organism>
<dbReference type="RefSeq" id="WP_422919142.1">
    <property type="nucleotide sequence ID" value="NZ_JAMZEJ010000003.1"/>
</dbReference>
<dbReference type="Gene3D" id="3.30.420.40">
    <property type="match status" value="2"/>
</dbReference>
<evidence type="ECO:0000256" key="3">
    <source>
        <dbReference type="ARBA" id="ARBA00022723"/>
    </source>
</evidence>
<protein>
    <recommendedName>
        <fullName evidence="7">tRNA N6-adenosine threonylcarbamoyltransferase</fullName>
        <ecNumber evidence="7">2.3.1.234</ecNumber>
    </recommendedName>
    <alternativeName>
        <fullName evidence="7">N6-L-threonylcarbamoyladenine synthase</fullName>
        <shortName evidence="7">t(6)A synthase</shortName>
    </alternativeName>
    <alternativeName>
        <fullName evidence="7">t(6)A37 threonylcarbamoyladenosine biosynthesis protein TsaD</fullName>
    </alternativeName>
    <alternativeName>
        <fullName evidence="7">tRNA threonylcarbamoyladenosine biosynthesis protein TsaD</fullName>
    </alternativeName>
</protein>
<dbReference type="HAMAP" id="MF_01445">
    <property type="entry name" value="TsaD"/>
    <property type="match status" value="1"/>
</dbReference>
<feature type="binding site" evidence="7">
    <location>
        <position position="228"/>
    </location>
    <ligand>
        <name>substrate</name>
    </ligand>
</feature>
<feature type="binding site" evidence="7">
    <location>
        <position position="341"/>
    </location>
    <ligand>
        <name>substrate</name>
    </ligand>
</feature>
<comment type="similarity">
    <text evidence="7">Belongs to the KAE1 / TsaD family.</text>
</comment>
<keyword evidence="2 7" id="KW-0819">tRNA processing</keyword>
<reference evidence="10 11" key="1">
    <citation type="submission" date="2022-06" db="EMBL/GenBank/DDBJ databases">
        <title>Rhizosaccharibacter gen. nov. sp. nov. KSS12, endophytic bacteria isolated from sugarcane.</title>
        <authorList>
            <person name="Pitiwittayakul N."/>
        </authorList>
    </citation>
    <scope>NUCLEOTIDE SEQUENCE [LARGE SCALE GENOMIC DNA]</scope>
    <source>
        <strain evidence="10 11">KSS12</strain>
    </source>
</reference>
<dbReference type="PANTHER" id="PTHR11735:SF6">
    <property type="entry name" value="TRNA N6-ADENOSINE THREONYLCARBAMOYLTRANSFERASE, MITOCHONDRIAL"/>
    <property type="match status" value="1"/>
</dbReference>
<comment type="catalytic activity">
    <reaction evidence="6 7">
        <text>L-threonylcarbamoyladenylate + adenosine(37) in tRNA = N(6)-L-threonylcarbamoyladenosine(37) in tRNA + AMP + H(+)</text>
        <dbReference type="Rhea" id="RHEA:37059"/>
        <dbReference type="Rhea" id="RHEA-COMP:10162"/>
        <dbReference type="Rhea" id="RHEA-COMP:10163"/>
        <dbReference type="ChEBI" id="CHEBI:15378"/>
        <dbReference type="ChEBI" id="CHEBI:73682"/>
        <dbReference type="ChEBI" id="CHEBI:74411"/>
        <dbReference type="ChEBI" id="CHEBI:74418"/>
        <dbReference type="ChEBI" id="CHEBI:456215"/>
        <dbReference type="EC" id="2.3.1.234"/>
    </reaction>
</comment>
<evidence type="ECO:0000256" key="6">
    <source>
        <dbReference type="ARBA" id="ARBA00048117"/>
    </source>
</evidence>
<keyword evidence="7" id="KW-0963">Cytoplasm</keyword>
<feature type="binding site" evidence="7">
    <location>
        <position position="173"/>
    </location>
    <ligand>
        <name>Fe cation</name>
        <dbReference type="ChEBI" id="CHEBI:24875"/>
    </ligand>
</feature>
<name>A0ABT1VVQ1_9PROT</name>
<dbReference type="InterPro" id="IPR022450">
    <property type="entry name" value="TsaD"/>
</dbReference>
<dbReference type="PANTHER" id="PTHR11735">
    <property type="entry name" value="TRNA N6-ADENOSINE THREONYLCARBAMOYLTRANSFERASE"/>
    <property type="match status" value="1"/>
</dbReference>
<dbReference type="NCBIfam" id="TIGR03723">
    <property type="entry name" value="T6A_TsaD_YgjD"/>
    <property type="match status" value="1"/>
</dbReference>
<evidence type="ECO:0000256" key="1">
    <source>
        <dbReference type="ARBA" id="ARBA00022679"/>
    </source>
</evidence>
<keyword evidence="3 7" id="KW-0479">Metal-binding</keyword>
<dbReference type="InterPro" id="IPR000905">
    <property type="entry name" value="Gcp-like_dom"/>
</dbReference>
<evidence type="ECO:0000256" key="4">
    <source>
        <dbReference type="ARBA" id="ARBA00023004"/>
    </source>
</evidence>
<feature type="binding site" evidence="7">
    <location>
        <begin position="195"/>
        <end position="199"/>
    </location>
    <ligand>
        <name>substrate</name>
    </ligand>
</feature>
<accession>A0ABT1VVQ1</accession>
<dbReference type="InterPro" id="IPR017860">
    <property type="entry name" value="Peptidase_M22_CS"/>
</dbReference>
<keyword evidence="5 7" id="KW-0012">Acyltransferase</keyword>
<dbReference type="Pfam" id="PF00814">
    <property type="entry name" value="TsaD"/>
    <property type="match status" value="1"/>
</dbReference>
<evidence type="ECO:0000259" key="9">
    <source>
        <dbReference type="Pfam" id="PF00814"/>
    </source>
</evidence>
<evidence type="ECO:0000256" key="7">
    <source>
        <dbReference type="HAMAP-Rule" id="MF_01445"/>
    </source>
</evidence>
<feature type="binding site" evidence="7">
    <location>
        <position position="369"/>
    </location>
    <ligand>
        <name>Fe cation</name>
        <dbReference type="ChEBI" id="CHEBI:24875"/>
    </ligand>
</feature>
<feature type="binding site" evidence="7">
    <location>
        <position position="169"/>
    </location>
    <ligand>
        <name>Fe cation</name>
        <dbReference type="ChEBI" id="CHEBI:24875"/>
    </ligand>
</feature>
<dbReference type="NCBIfam" id="TIGR00329">
    <property type="entry name" value="gcp_kae1"/>
    <property type="match status" value="1"/>
</dbReference>
<dbReference type="PROSITE" id="PS01016">
    <property type="entry name" value="GLYCOPROTEASE"/>
    <property type="match status" value="1"/>
</dbReference>
<dbReference type="EMBL" id="JAMZEJ010000003">
    <property type="protein sequence ID" value="MCQ8240421.1"/>
    <property type="molecule type" value="Genomic_DNA"/>
</dbReference>
<dbReference type="InterPro" id="IPR043129">
    <property type="entry name" value="ATPase_NBD"/>
</dbReference>
<evidence type="ECO:0000256" key="2">
    <source>
        <dbReference type="ARBA" id="ARBA00022694"/>
    </source>
</evidence>
<comment type="function">
    <text evidence="7">Required for the formation of a threonylcarbamoyl group on adenosine at position 37 (t(6)A37) in tRNAs that read codons beginning with adenine. Is involved in the transfer of the threonylcarbamoyl moiety of threonylcarbamoyl-AMP (TC-AMP) to the N6 group of A37, together with TsaE and TsaB. TsaD likely plays a direct catalytic role in this reaction.</text>
</comment>
<sequence length="421" mass="43037">MEKRFHRRARPATTTAQDHGPIMPEPQPPRAPDGVRPQAPSNVPGSAPGSVPAGTGGSGGPVLAIESSCDETAVAILAPDGTVLAERLLSQLDHLPFGGVVPEIAARAHLWHLPALVEQALDQAALRTSDLAAVAASCGPGLIGGLIVGSSVGKGLALTLGIPFVPVNHIEAHALSARLPGVVDGGAPFPFLLLLVSGGHCQCVAVDGLGRYRRLGGTIDDAAGEAFDKVAKMLGLGWPGGPALEKLASQGDGRRYDLPRPLKGRPGCDFSFSGLKTAVAQKLASLPGVREGGTPTASEAADLAASFQAAVGDAVADRVGRALDMMPDATLLVAAGGVAANGALRRRLTDLAAARGLRFAAPPLRLCTDNAVMVGWAAIEILREARASGRDPDGLDTLPRPRWPLEEMAARHAPASGARTA</sequence>